<dbReference type="Proteomes" id="UP000642809">
    <property type="component" value="Unassembled WGS sequence"/>
</dbReference>
<proteinExistence type="predicted"/>
<dbReference type="RefSeq" id="WP_189584618.1">
    <property type="nucleotide sequence ID" value="NZ_BMYF01000021.1"/>
</dbReference>
<dbReference type="Gene3D" id="3.10.450.50">
    <property type="match status" value="1"/>
</dbReference>
<reference evidence="1" key="2">
    <citation type="submission" date="2020-09" db="EMBL/GenBank/DDBJ databases">
        <authorList>
            <person name="Sun Q."/>
            <person name="Kim S."/>
        </authorList>
    </citation>
    <scope>NUCLEOTIDE SEQUENCE</scope>
    <source>
        <strain evidence="1">KCTC 23224</strain>
    </source>
</reference>
<dbReference type="AlphaFoldDB" id="A0A8J3CZM7"/>
<keyword evidence="2" id="KW-1185">Reference proteome</keyword>
<dbReference type="InterPro" id="IPR031977">
    <property type="entry name" value="DUF4783"/>
</dbReference>
<accession>A0A8J3CZM7</accession>
<organism evidence="1 2">
    <name type="scientific">Mongoliitalea lutea</name>
    <dbReference type="NCBI Taxonomy" id="849756"/>
    <lineage>
        <taxon>Bacteria</taxon>
        <taxon>Pseudomonadati</taxon>
        <taxon>Bacteroidota</taxon>
        <taxon>Cytophagia</taxon>
        <taxon>Cytophagales</taxon>
        <taxon>Cyclobacteriaceae</taxon>
        <taxon>Mongoliitalea</taxon>
    </lineage>
</organism>
<sequence>MTNLSTFIIVLSLLILPLWSQPSAVTVHNDLEELAYSFKNGSSKELSHYFGSRVEINISGNSGIYSRNQAEQVMRDFFRKYPPQDFNLLNRSAGSQDITANMGHYFSLDQRFKILIKARSEKDAFTIFALDIIKD</sequence>
<evidence type="ECO:0000313" key="1">
    <source>
        <dbReference type="EMBL" id="GHB47577.1"/>
    </source>
</evidence>
<evidence type="ECO:0000313" key="2">
    <source>
        <dbReference type="Proteomes" id="UP000642809"/>
    </source>
</evidence>
<protein>
    <recommendedName>
        <fullName evidence="3">DUF4783 domain-containing protein</fullName>
    </recommendedName>
</protein>
<dbReference type="Pfam" id="PF16022">
    <property type="entry name" value="DUF4783"/>
    <property type="match status" value="1"/>
</dbReference>
<reference evidence="1" key="1">
    <citation type="journal article" date="2014" name="Int. J. Syst. Evol. Microbiol.">
        <title>Complete genome sequence of Corynebacterium casei LMG S-19264T (=DSM 44701T), isolated from a smear-ripened cheese.</title>
        <authorList>
            <consortium name="US DOE Joint Genome Institute (JGI-PGF)"/>
            <person name="Walter F."/>
            <person name="Albersmeier A."/>
            <person name="Kalinowski J."/>
            <person name="Ruckert C."/>
        </authorList>
    </citation>
    <scope>NUCLEOTIDE SEQUENCE</scope>
    <source>
        <strain evidence="1">KCTC 23224</strain>
    </source>
</reference>
<name>A0A8J3CZM7_9BACT</name>
<comment type="caution">
    <text evidence="1">The sequence shown here is derived from an EMBL/GenBank/DDBJ whole genome shotgun (WGS) entry which is preliminary data.</text>
</comment>
<evidence type="ECO:0008006" key="3">
    <source>
        <dbReference type="Google" id="ProtNLM"/>
    </source>
</evidence>
<dbReference type="EMBL" id="BMYF01000021">
    <property type="protein sequence ID" value="GHB47577.1"/>
    <property type="molecule type" value="Genomic_DNA"/>
</dbReference>
<gene>
    <name evidence="1" type="ORF">GCM10008106_30500</name>
</gene>